<name>A0A939S5K5_9BRAD</name>
<dbReference type="KEGG" id="bban:J4G43_025880"/>
<dbReference type="GO" id="GO:0003677">
    <property type="term" value="F:DNA binding"/>
    <property type="evidence" value="ECO:0007669"/>
    <property type="project" value="InterPro"/>
</dbReference>
<dbReference type="Gene3D" id="1.10.260.40">
    <property type="entry name" value="lambda repressor-like DNA-binding domains"/>
    <property type="match status" value="1"/>
</dbReference>
<reference evidence="2 3" key="2">
    <citation type="journal article" date="2022" name="Int. J. Syst. Evol. Microbiol.">
        <title>Strains of Bradyrhizobium barranii sp. nov. associated with legumes native to Canada are symbionts of soybeans and belong to different subspecies (subsp. barranii subsp. nov. and subsp. apii subsp. nov.) and symbiovars (sv. glycinearum and sv. septentrionale).</title>
        <authorList>
            <person name="Bromfield E.S.P."/>
            <person name="Cloutier S."/>
            <person name="Wasai-Hara S."/>
            <person name="Minamisawa K."/>
        </authorList>
    </citation>
    <scope>NUCLEOTIDE SEQUENCE [LARGE SCALE GENOMIC DNA]</scope>
    <source>
        <strain evidence="2 3">144S4</strain>
    </source>
</reference>
<reference evidence="1" key="1">
    <citation type="submission" date="2021-03" db="EMBL/GenBank/DDBJ databases">
        <title>Whole Genome Sequence of Bradyrhizobium sp. Strain 144S4.</title>
        <authorList>
            <person name="Bromfield E.S.P."/>
            <person name="Cloutier S."/>
        </authorList>
    </citation>
    <scope>NUCLEOTIDE SEQUENCE [LARGE SCALE GENOMIC DNA]</scope>
    <source>
        <strain evidence="1">144S4</strain>
    </source>
</reference>
<dbReference type="InterPro" id="IPR010982">
    <property type="entry name" value="Lambda_DNA-bd_dom_sf"/>
</dbReference>
<gene>
    <name evidence="2" type="ORF">J4G43_025880</name>
    <name evidence="1" type="ORF">J4G43_27880</name>
</gene>
<evidence type="ECO:0000313" key="3">
    <source>
        <dbReference type="Proteomes" id="UP000664702"/>
    </source>
</evidence>
<dbReference type="SUPFAM" id="SSF47413">
    <property type="entry name" value="lambda repressor-like DNA-binding domains"/>
    <property type="match status" value="1"/>
</dbReference>
<protein>
    <submittedName>
        <fullName evidence="1">Uncharacterized protein</fullName>
    </submittedName>
</protein>
<dbReference type="EMBL" id="CP086136">
    <property type="protein sequence ID" value="UEM08255.1"/>
    <property type="molecule type" value="Genomic_DNA"/>
</dbReference>
<dbReference type="RefSeq" id="WP_208086711.1">
    <property type="nucleotide sequence ID" value="NZ_CP086136.1"/>
</dbReference>
<organism evidence="1">
    <name type="scientific">Bradyrhizobium barranii subsp. barranii</name>
    <dbReference type="NCBI Taxonomy" id="2823807"/>
    <lineage>
        <taxon>Bacteria</taxon>
        <taxon>Pseudomonadati</taxon>
        <taxon>Pseudomonadota</taxon>
        <taxon>Alphaproteobacteria</taxon>
        <taxon>Hyphomicrobiales</taxon>
        <taxon>Nitrobacteraceae</taxon>
        <taxon>Bradyrhizobium</taxon>
        <taxon>Bradyrhizobium barranii</taxon>
    </lineage>
</organism>
<dbReference type="AlphaFoldDB" id="A0A939S5K5"/>
<sequence length="75" mass="8573">MPRMTPDQLRAHLARLEISQQAFARLVGITPQHFRKMLRQVEPLEIPRAVELLLPLLTPAKVRRLVAELEAAETP</sequence>
<proteinExistence type="predicted"/>
<evidence type="ECO:0000313" key="2">
    <source>
        <dbReference type="EMBL" id="UEM08255.1"/>
    </source>
</evidence>
<accession>A0A939S5K5</accession>
<evidence type="ECO:0000313" key="1">
    <source>
        <dbReference type="EMBL" id="MBO1864608.1"/>
    </source>
</evidence>
<dbReference type="EMBL" id="JAGEMI010000001">
    <property type="protein sequence ID" value="MBO1864608.1"/>
    <property type="molecule type" value="Genomic_DNA"/>
</dbReference>
<dbReference type="Proteomes" id="UP000664702">
    <property type="component" value="Chromosome"/>
</dbReference>